<dbReference type="AlphaFoldDB" id="A0A6J7ZE47"/>
<evidence type="ECO:0000313" key="2">
    <source>
        <dbReference type="Proteomes" id="UP000196521"/>
    </source>
</evidence>
<keyword evidence="1" id="KW-0614">Plasmid</keyword>
<gene>
    <name evidence="1" type="ORF">PLAN_MP10006</name>
</gene>
<evidence type="ECO:0000313" key="1">
    <source>
        <dbReference type="EMBL" id="CAC5339668.1"/>
    </source>
</evidence>
<geneLocation type="plasmid" evidence="1 2">
    <name>pI</name>
</geneLocation>
<accession>A0A6J7ZE47</accession>
<protein>
    <recommendedName>
        <fullName evidence="3">RAMP superfamily protein</fullName>
    </recommendedName>
</protein>
<evidence type="ECO:0008006" key="3">
    <source>
        <dbReference type="Google" id="ProtNLM"/>
    </source>
</evidence>
<name>A0A6J7ZE47_PLARU</name>
<reference evidence="1" key="1">
    <citation type="submission" date="2020-05" db="EMBL/GenBank/DDBJ databases">
        <authorList>
            <consortium name="Genoscope - CEA"/>
            <person name="William W."/>
        </authorList>
    </citation>
    <scope>NUCLEOTIDE SEQUENCE [LARGE SCALE GENOMIC DNA]</scope>
    <source>
        <strain evidence="1">PCC 7821</strain>
        <plasmid evidence="1">pI</plasmid>
    </source>
</reference>
<sequence length="576" mass="66377">MMITRECDYVPLMFQAQIEGRCQIQFIKDEPRQQAEDWVDEWLKGTVKKTPQFGADVETKPYKIPWRWVSNSGQDEDIIRPVIAAKGYPYYPGSSMKGTFRRACTPEEAQHYCGGKEGKKTRPGILRFHGGYPKNETWKKTPLVDLIHPQEDWQIKNSNSHRALIQISMLGTTLVFGISSSKKLSDEEWEKIWLIWHRAIEKGIGLRTSAGYGQPQHHGKSPLLRVKLKGQGLASRLIYKSGDFADQGEFRPNLFKAALRGHTQRLFAGVTDEATTQALTQELWGGIADQKKSIGSDQKKSIVGLLGTAFSYQFDKLILDQYPYKDSKLPLFELTAGNLDLLGMRSLPDEETTRELKKLITQLIKFSMLLGGFGKSWRRVDHRLVFPKYVNNCANNIHVNPMIGCHWEFSEGSEKYYVSVGELTDITIFLEKLRTNLQTWVRSKKKQVSNPNTFVSWRETWHPDNVQVWGRIANNKFDSKAVGWFHSNYSGVQRIKKTLLTGQLNQIGRIWHRMYPRYIKVSENTLQPTREYIELLTIFPNIPDEDERQKEGERQKAKDFLTFLDTKTSFSLLYPG</sequence>
<keyword evidence="2" id="KW-1185">Reference proteome</keyword>
<dbReference type="Proteomes" id="UP000196521">
    <property type="component" value="Plasmid pI"/>
</dbReference>
<dbReference type="RefSeq" id="WP_026798292.1">
    <property type="nucleotide sequence ID" value="NZ_LR812492.1"/>
</dbReference>
<dbReference type="EMBL" id="LR812492">
    <property type="protein sequence ID" value="CAC5339668.1"/>
    <property type="molecule type" value="Genomic_DNA"/>
</dbReference>
<organism evidence="1 2">
    <name type="scientific">Planktothrix rubescens CCAP 1459/22</name>
    <dbReference type="NCBI Taxonomy" id="329571"/>
    <lineage>
        <taxon>Bacteria</taxon>
        <taxon>Bacillati</taxon>
        <taxon>Cyanobacteriota</taxon>
        <taxon>Cyanophyceae</taxon>
        <taxon>Oscillatoriophycideae</taxon>
        <taxon>Oscillatoriales</taxon>
        <taxon>Microcoleaceae</taxon>
        <taxon>Planktothrix</taxon>
    </lineage>
</organism>
<proteinExistence type="predicted"/>